<keyword evidence="10" id="KW-1185">Reference proteome</keyword>
<dbReference type="Gene3D" id="3.30.450.40">
    <property type="match status" value="1"/>
</dbReference>
<dbReference type="GO" id="GO:0005524">
    <property type="term" value="F:ATP binding"/>
    <property type="evidence" value="ECO:0007669"/>
    <property type="project" value="UniProtKB-KW"/>
</dbReference>
<protein>
    <recommendedName>
        <fullName evidence="2">histidine kinase</fullName>
        <ecNumber evidence="2">2.7.13.3</ecNumber>
    </recommendedName>
</protein>
<organism evidence="9 10">
    <name type="scientific">Parvicella tangerina</name>
    <dbReference type="NCBI Taxonomy" id="2829795"/>
    <lineage>
        <taxon>Bacteria</taxon>
        <taxon>Pseudomonadati</taxon>
        <taxon>Bacteroidota</taxon>
        <taxon>Flavobacteriia</taxon>
        <taxon>Flavobacteriales</taxon>
        <taxon>Parvicellaceae</taxon>
        <taxon>Parvicella</taxon>
    </lineage>
</organism>
<accession>A0A916NRK4</accession>
<dbReference type="Gene3D" id="3.30.565.10">
    <property type="entry name" value="Histidine kinase-like ATPase, C-terminal domain"/>
    <property type="match status" value="1"/>
</dbReference>
<evidence type="ECO:0000313" key="9">
    <source>
        <dbReference type="EMBL" id="CAG5081414.1"/>
    </source>
</evidence>
<evidence type="ECO:0000256" key="1">
    <source>
        <dbReference type="ARBA" id="ARBA00000085"/>
    </source>
</evidence>
<evidence type="ECO:0000259" key="8">
    <source>
        <dbReference type="PROSITE" id="PS50109"/>
    </source>
</evidence>
<dbReference type="InterPro" id="IPR003018">
    <property type="entry name" value="GAF"/>
</dbReference>
<dbReference type="EMBL" id="OU015584">
    <property type="protein sequence ID" value="CAG5081414.1"/>
    <property type="molecule type" value="Genomic_DNA"/>
</dbReference>
<dbReference type="InterPro" id="IPR011495">
    <property type="entry name" value="Sig_transdc_His_kin_sub2_dim/P"/>
</dbReference>
<dbReference type="KEGG" id="ptan:CRYO30217_01626"/>
<dbReference type="RefSeq" id="WP_258541822.1">
    <property type="nucleotide sequence ID" value="NZ_OU015584.1"/>
</dbReference>
<dbReference type="SMART" id="SM00065">
    <property type="entry name" value="GAF"/>
    <property type="match status" value="1"/>
</dbReference>
<dbReference type="Pfam" id="PF02518">
    <property type="entry name" value="HATPase_c"/>
    <property type="match status" value="1"/>
</dbReference>
<dbReference type="InterPro" id="IPR003594">
    <property type="entry name" value="HATPase_dom"/>
</dbReference>
<dbReference type="EC" id="2.7.13.3" evidence="2"/>
<evidence type="ECO:0000256" key="2">
    <source>
        <dbReference type="ARBA" id="ARBA00012438"/>
    </source>
</evidence>
<dbReference type="Proteomes" id="UP000683507">
    <property type="component" value="Chromosome"/>
</dbReference>
<evidence type="ECO:0000313" key="10">
    <source>
        <dbReference type="Proteomes" id="UP000683507"/>
    </source>
</evidence>
<name>A0A916NRK4_9FLAO</name>
<keyword evidence="5" id="KW-0547">Nucleotide-binding</keyword>
<dbReference type="Pfam" id="PF01590">
    <property type="entry name" value="GAF"/>
    <property type="match status" value="1"/>
</dbReference>
<dbReference type="GO" id="GO:0004673">
    <property type="term" value="F:protein histidine kinase activity"/>
    <property type="evidence" value="ECO:0007669"/>
    <property type="project" value="UniProtKB-EC"/>
</dbReference>
<dbReference type="SUPFAM" id="SSF55874">
    <property type="entry name" value="ATPase domain of HSP90 chaperone/DNA topoisomerase II/histidine kinase"/>
    <property type="match status" value="1"/>
</dbReference>
<dbReference type="InterPro" id="IPR036890">
    <property type="entry name" value="HATPase_C_sf"/>
</dbReference>
<proteinExistence type="predicted"/>
<evidence type="ECO:0000256" key="7">
    <source>
        <dbReference type="ARBA" id="ARBA00022840"/>
    </source>
</evidence>
<keyword evidence="3" id="KW-0597">Phosphoprotein</keyword>
<dbReference type="SMART" id="SM00387">
    <property type="entry name" value="HATPase_c"/>
    <property type="match status" value="1"/>
</dbReference>
<sequence>MEESIDLLEEVNNISKIHSLSRSDIDNLMIEIARRVLKTLRLERMSVWIFDKHKTELVSIGEYHLPTEQFSKDNHLKKDNYPTYFNAIVENEIVLVENVHTNPLTMELDEDYSMPNNVISLMDIPLRMEGELIGVMCFEKTGDKERMFSRKEQVFALSIAIIFASNMEARYRRALQKKLDEELKEKTILLKEVHHRVKNNLSVVSSLINLQASKAMDSFHRTLFKECKTKINSIANIHEFIYKSKSLSKIDLKLYFGRLINELEEFYSSEGGKVKIEKEITEGYLELEQAIPLALIINEVITNAFKHAFVNENEGKIKVVLSVDEKEAVLRIRDNGIGIQTDLNEQKSLGIEIIESLTKQLEGRQEYVVDDGTAFSLRFPVVMKHEEVIESE</sequence>
<evidence type="ECO:0000256" key="4">
    <source>
        <dbReference type="ARBA" id="ARBA00022679"/>
    </source>
</evidence>
<dbReference type="Pfam" id="PF07568">
    <property type="entry name" value="HisKA_2"/>
    <property type="match status" value="1"/>
</dbReference>
<dbReference type="PROSITE" id="PS50109">
    <property type="entry name" value="HIS_KIN"/>
    <property type="match status" value="1"/>
</dbReference>
<feature type="domain" description="Histidine kinase" evidence="8">
    <location>
        <begin position="192"/>
        <end position="383"/>
    </location>
</feature>
<dbReference type="PANTHER" id="PTHR41523">
    <property type="entry name" value="TWO-COMPONENT SYSTEM SENSOR PROTEIN"/>
    <property type="match status" value="1"/>
</dbReference>
<reference evidence="9" key="1">
    <citation type="submission" date="2021-04" db="EMBL/GenBank/DDBJ databases">
        <authorList>
            <person name="Rodrigo-Torres L."/>
            <person name="Arahal R. D."/>
            <person name="Lucena T."/>
        </authorList>
    </citation>
    <scope>NUCLEOTIDE SEQUENCE</scope>
    <source>
        <strain evidence="9">AS29M-1</strain>
    </source>
</reference>
<evidence type="ECO:0000256" key="6">
    <source>
        <dbReference type="ARBA" id="ARBA00022777"/>
    </source>
</evidence>
<dbReference type="InterPro" id="IPR029016">
    <property type="entry name" value="GAF-like_dom_sf"/>
</dbReference>
<dbReference type="PANTHER" id="PTHR41523:SF8">
    <property type="entry name" value="ETHYLENE RESPONSE SENSOR PROTEIN"/>
    <property type="match status" value="1"/>
</dbReference>
<keyword evidence="6" id="KW-0418">Kinase</keyword>
<keyword evidence="4" id="KW-0808">Transferase</keyword>
<evidence type="ECO:0000256" key="3">
    <source>
        <dbReference type="ARBA" id="ARBA00022553"/>
    </source>
</evidence>
<dbReference type="InterPro" id="IPR005467">
    <property type="entry name" value="His_kinase_dom"/>
</dbReference>
<keyword evidence="7" id="KW-0067">ATP-binding</keyword>
<evidence type="ECO:0000256" key="5">
    <source>
        <dbReference type="ARBA" id="ARBA00022741"/>
    </source>
</evidence>
<gene>
    <name evidence="9" type="ORF">CRYO30217_01626</name>
</gene>
<dbReference type="SUPFAM" id="SSF55781">
    <property type="entry name" value="GAF domain-like"/>
    <property type="match status" value="1"/>
</dbReference>
<dbReference type="AlphaFoldDB" id="A0A916NRK4"/>
<comment type="catalytic activity">
    <reaction evidence="1">
        <text>ATP + protein L-histidine = ADP + protein N-phospho-L-histidine.</text>
        <dbReference type="EC" id="2.7.13.3"/>
    </reaction>
</comment>